<dbReference type="KEGG" id="sli:Slin_6828"/>
<dbReference type="Proteomes" id="UP000002028">
    <property type="component" value="Plasmid pSLIN02"/>
</dbReference>
<organism evidence="1 2">
    <name type="scientific">Spirosoma linguale (strain ATCC 33905 / DSM 74 / LMG 10896 / Claus 1)</name>
    <dbReference type="NCBI Taxonomy" id="504472"/>
    <lineage>
        <taxon>Bacteria</taxon>
        <taxon>Pseudomonadati</taxon>
        <taxon>Bacteroidota</taxon>
        <taxon>Cytophagia</taxon>
        <taxon>Cytophagales</taxon>
        <taxon>Cytophagaceae</taxon>
        <taxon>Spirosoma</taxon>
    </lineage>
</organism>
<proteinExistence type="predicted"/>
<geneLocation type="plasmid" evidence="1 2">
    <name>pSLIN02</name>
</geneLocation>
<keyword evidence="2" id="KW-1185">Reference proteome</keyword>
<dbReference type="HOGENOM" id="CLU_2117515_0_0_10"/>
<dbReference type="AlphaFoldDB" id="D2QVE5"/>
<evidence type="ECO:0000313" key="1">
    <source>
        <dbReference type="EMBL" id="ADB42777.1"/>
    </source>
</evidence>
<reference evidence="1 2" key="1">
    <citation type="journal article" date="2010" name="Stand. Genomic Sci.">
        <title>Complete genome sequence of Spirosoma linguale type strain (1).</title>
        <authorList>
            <person name="Lail K."/>
            <person name="Sikorski J."/>
            <person name="Saunders E."/>
            <person name="Lapidus A."/>
            <person name="Glavina Del Rio T."/>
            <person name="Copeland A."/>
            <person name="Tice H."/>
            <person name="Cheng J.-F."/>
            <person name="Lucas S."/>
            <person name="Nolan M."/>
            <person name="Bruce D."/>
            <person name="Goodwin L."/>
            <person name="Pitluck S."/>
            <person name="Ivanova N."/>
            <person name="Mavromatis K."/>
            <person name="Ovchinnikova G."/>
            <person name="Pati A."/>
            <person name="Chen A."/>
            <person name="Palaniappan K."/>
            <person name="Land M."/>
            <person name="Hauser L."/>
            <person name="Chang Y.-J."/>
            <person name="Jeffries C.D."/>
            <person name="Chain P."/>
            <person name="Brettin T."/>
            <person name="Detter J.C."/>
            <person name="Schuetze A."/>
            <person name="Rohde M."/>
            <person name="Tindall B.J."/>
            <person name="Goeker M."/>
            <person name="Bristow J."/>
            <person name="Eisen J.A."/>
            <person name="Markowitz V."/>
            <person name="Hugenholtz P."/>
            <person name="Kyrpides N.C."/>
            <person name="Klenk H.-P."/>
            <person name="Chen F."/>
        </authorList>
    </citation>
    <scope>NUCLEOTIDE SEQUENCE [LARGE SCALE GENOMIC DNA]</scope>
    <source>
        <strain evidence="2">ATCC 33905 / DSM 74 / LMG 10896 / Claus 1</strain>
    </source>
</reference>
<protein>
    <submittedName>
        <fullName evidence="1">Uncharacterized protein</fullName>
    </submittedName>
</protein>
<keyword evidence="1" id="KW-0614">Plasmid</keyword>
<sequence length="112" mass="12666">MFFPEGQIDELKTIAPNLSVAQEGGYTYVFIENLRLPNNCQPAVVNALLCPTPRDGYNSRLFFSEMINGAPARNWNGQIRVLGTNWYGISWQIQQSGLRLSEILINHINALR</sequence>
<dbReference type="EMBL" id="CP001771">
    <property type="protein sequence ID" value="ADB42777.1"/>
    <property type="molecule type" value="Genomic_DNA"/>
</dbReference>
<gene>
    <name evidence="1" type="ordered locus">Slin_6828</name>
</gene>
<accession>D2QVE5</accession>
<evidence type="ECO:0000313" key="2">
    <source>
        <dbReference type="Proteomes" id="UP000002028"/>
    </source>
</evidence>
<name>D2QVE5_SPILD</name>